<evidence type="ECO:0000256" key="1">
    <source>
        <dbReference type="SAM" id="MobiDB-lite"/>
    </source>
</evidence>
<feature type="compositionally biased region" description="Acidic residues" evidence="1">
    <location>
        <begin position="148"/>
        <end position="163"/>
    </location>
</feature>
<dbReference type="EMBL" id="BNAB01000002">
    <property type="protein sequence ID" value="GHD99451.1"/>
    <property type="molecule type" value="Genomic_DNA"/>
</dbReference>
<gene>
    <name evidence="2" type="ORF">GCM10008024_06880</name>
    <name evidence="3" type="ORF">SAMN05444006_102188</name>
</gene>
<dbReference type="AlphaFoldDB" id="A0AAN4ZYB8"/>
<reference evidence="2" key="3">
    <citation type="submission" date="2023-06" db="EMBL/GenBank/DDBJ databases">
        <authorList>
            <person name="Sun Q."/>
            <person name="Zhou Y."/>
        </authorList>
    </citation>
    <scope>NUCLEOTIDE SEQUENCE</scope>
    <source>
        <strain evidence="2">CGMCC 1.10859</strain>
    </source>
</reference>
<keyword evidence="4" id="KW-1185">Reference proteome</keyword>
<accession>A0AAN4ZYB8</accession>
<sequence>MARHGGKGPRSARKQQGSGGHSGAEMVKHRGFPGRMPGTDFQFTIRRAAKEGASRILRRERYADRRAVDRAADRAFMTALWEHFGEEPFVRGNLDAGRLSWLIGREVVAVDDPFDPQDYNALMRVDRAVAEASFPEIFAENTAMGWRDEDDWDGVDDADDTAGDGDAGRGGSNRGGRASA</sequence>
<dbReference type="Proteomes" id="UP000634647">
    <property type="component" value="Unassembled WGS sequence"/>
</dbReference>
<protein>
    <submittedName>
        <fullName evidence="2">Uncharacterized protein</fullName>
    </submittedName>
</protein>
<reference evidence="2" key="1">
    <citation type="journal article" date="2014" name="Int. J. Syst. Evol. Microbiol.">
        <title>Complete genome sequence of Corynebacterium casei LMG S-19264T (=DSM 44701T), isolated from a smear-ripened cheese.</title>
        <authorList>
            <consortium name="US DOE Joint Genome Institute (JGI-PGF)"/>
            <person name="Walter F."/>
            <person name="Albersmeier A."/>
            <person name="Kalinowski J."/>
            <person name="Ruckert C."/>
        </authorList>
    </citation>
    <scope>NUCLEOTIDE SEQUENCE</scope>
    <source>
        <strain evidence="2">CGMCC 1.10859</strain>
    </source>
</reference>
<evidence type="ECO:0000313" key="3">
    <source>
        <dbReference type="EMBL" id="SDW25448.1"/>
    </source>
</evidence>
<feature type="compositionally biased region" description="Basic residues" evidence="1">
    <location>
        <begin position="1"/>
        <end position="13"/>
    </location>
</feature>
<organism evidence="2 5">
    <name type="scientific">Allgaiera indica</name>
    <dbReference type="NCBI Taxonomy" id="765699"/>
    <lineage>
        <taxon>Bacteria</taxon>
        <taxon>Pseudomonadati</taxon>
        <taxon>Pseudomonadota</taxon>
        <taxon>Alphaproteobacteria</taxon>
        <taxon>Rhodobacterales</taxon>
        <taxon>Paracoccaceae</taxon>
        <taxon>Allgaiera</taxon>
    </lineage>
</organism>
<evidence type="ECO:0000313" key="5">
    <source>
        <dbReference type="Proteomes" id="UP000634647"/>
    </source>
</evidence>
<comment type="caution">
    <text evidence="2">The sequence shown here is derived from an EMBL/GenBank/DDBJ whole genome shotgun (WGS) entry which is preliminary data.</text>
</comment>
<dbReference type="EMBL" id="FNOB01000002">
    <property type="protein sequence ID" value="SDW25448.1"/>
    <property type="molecule type" value="Genomic_DNA"/>
</dbReference>
<reference evidence="3 4" key="2">
    <citation type="submission" date="2016-10" db="EMBL/GenBank/DDBJ databases">
        <authorList>
            <person name="Varghese N."/>
            <person name="Submissions S."/>
        </authorList>
    </citation>
    <scope>NUCLEOTIDE SEQUENCE [LARGE SCALE GENOMIC DNA]</scope>
    <source>
        <strain evidence="3 4">DSM 24802</strain>
    </source>
</reference>
<name>A0AAN4ZYB8_9RHOB</name>
<proteinExistence type="predicted"/>
<evidence type="ECO:0000313" key="4">
    <source>
        <dbReference type="Proteomes" id="UP000199541"/>
    </source>
</evidence>
<dbReference type="Proteomes" id="UP000199541">
    <property type="component" value="Unassembled WGS sequence"/>
</dbReference>
<feature type="region of interest" description="Disordered" evidence="1">
    <location>
        <begin position="1"/>
        <end position="33"/>
    </location>
</feature>
<evidence type="ECO:0000313" key="2">
    <source>
        <dbReference type="EMBL" id="GHD99451.1"/>
    </source>
</evidence>
<feature type="region of interest" description="Disordered" evidence="1">
    <location>
        <begin position="145"/>
        <end position="180"/>
    </location>
</feature>